<name>A0A7K3UJ86_9HYPH</name>
<organism evidence="1 2">
    <name type="scientific">Rhizobium phaseoli</name>
    <dbReference type="NCBI Taxonomy" id="396"/>
    <lineage>
        <taxon>Bacteria</taxon>
        <taxon>Pseudomonadati</taxon>
        <taxon>Pseudomonadota</taxon>
        <taxon>Alphaproteobacteria</taxon>
        <taxon>Hyphomicrobiales</taxon>
        <taxon>Rhizobiaceae</taxon>
        <taxon>Rhizobium/Agrobacterium group</taxon>
        <taxon>Rhizobium</taxon>
    </lineage>
</organism>
<dbReference type="EMBL" id="WUFT01000019">
    <property type="protein sequence ID" value="NEJ73762.1"/>
    <property type="molecule type" value="Genomic_DNA"/>
</dbReference>
<evidence type="ECO:0000313" key="1">
    <source>
        <dbReference type="EMBL" id="NEJ73762.1"/>
    </source>
</evidence>
<reference evidence="1 2" key="1">
    <citation type="submission" date="2019-12" db="EMBL/GenBank/DDBJ databases">
        <title>Rhizobium genotypes associated with high levels of biological nitrogen fixation by grain legumes in a temperate-maritime cropping system.</title>
        <authorList>
            <person name="Maluk M."/>
            <person name="Francesc Ferrando Molina F."/>
            <person name="Lopez Del Egido L."/>
            <person name="Lafos M."/>
            <person name="Langarica-Fuentes A."/>
            <person name="Gebre Yohannes G."/>
            <person name="Young M.W."/>
            <person name="Martin P."/>
            <person name="Gantlett R."/>
            <person name="Kenicer G."/>
            <person name="Hawes C."/>
            <person name="Begg G.S."/>
            <person name="Quilliam R.S."/>
            <person name="Squire G.R."/>
            <person name="Poole P.S."/>
            <person name="Young P.W."/>
            <person name="Iannetta P.M."/>
            <person name="James E.K."/>
        </authorList>
    </citation>
    <scope>NUCLEOTIDE SEQUENCE [LARGE SCALE GENOMIC DNA]</scope>
    <source>
        <strain evidence="1 2">JHI366</strain>
    </source>
</reference>
<accession>A0A7K3UJ86</accession>
<keyword evidence="1" id="KW-0255">Endonuclease</keyword>
<keyword evidence="1" id="KW-0540">Nuclease</keyword>
<evidence type="ECO:0000313" key="2">
    <source>
        <dbReference type="Proteomes" id="UP000471753"/>
    </source>
</evidence>
<dbReference type="RefSeq" id="WP_164014423.1">
    <property type="nucleotide sequence ID" value="NZ_WUFT01000019.1"/>
</dbReference>
<keyword evidence="1" id="KW-0378">Hydrolase</keyword>
<gene>
    <name evidence="1" type="ORF">GR197_25015</name>
</gene>
<protein>
    <submittedName>
        <fullName evidence="1">HNH endonuclease</fullName>
    </submittedName>
</protein>
<dbReference type="GO" id="GO:0004519">
    <property type="term" value="F:endonuclease activity"/>
    <property type="evidence" value="ECO:0007669"/>
    <property type="project" value="UniProtKB-KW"/>
</dbReference>
<dbReference type="AlphaFoldDB" id="A0A7K3UJ86"/>
<proteinExistence type="predicted"/>
<dbReference type="Proteomes" id="UP000471753">
    <property type="component" value="Unassembled WGS sequence"/>
</dbReference>
<sequence>MANMLLDYSRRVEAWSKLQHTFALDLKEWRYDAHGRLIRFSDYGRRDSEFGWELDHYPIPKSLGGTDDMSNIRALHWRGNATHGGLLGLGLASLSKQEKQPGLGGLFGLYSKS</sequence>
<comment type="caution">
    <text evidence="1">The sequence shown here is derived from an EMBL/GenBank/DDBJ whole genome shotgun (WGS) entry which is preliminary data.</text>
</comment>